<evidence type="ECO:0000313" key="2">
    <source>
        <dbReference type="Proteomes" id="UP000218811"/>
    </source>
</evidence>
<sequence>MGTTSYRTYRYKGRYLSYYSWKDGHPNFVGNSLIVKIPRTREKFREWLESTRQWVEARIQAHDPKGEDMMPISWWEPNTGRVVEKDICSAETISDERPEYETHSADWLYELDLDNLIFYVKGSPIFHLEHLPPAQSGSAFEASLTWDHYGSWALNADVSREYSNINHLTAPPVDERTVQDYGRYGCTSVALDELLGLNPELTPRHAVRARFLEVCVGSLLYYYTTGRVRSMELARSRSGLSSGDFKFATSLIMIGLSSLFKDGIRSIQRRFSGHIYEEPQPDPPLEGQDYLWLQRDLCVRICTHLHDRDHLQAAVSGIVTEAMRYANPRGIVYGVAFSVFHIVIVSIHKNADRNASVTVRHTPPLVFIPSPFAKSPSTPGIDALALLALRVSFDWRVALSTYYQPPAFYQVSSLLSSQEPKPLPRNDRLNKLPLELLKQIADYLTKTSDLVSFAMTSSQGMAAAESFLRYPHIGDYPLLVVKGLSINDFSPEEEYYERSLPWWSDAEAESPGHQHLWTGAFLTIKDTHNTPLVLMFGHHFTVRTELEPLRRSWVSMPYSRVLPPCPMRRRLESWKDDILPLLLEVYPLTENDKLNGTQLGDEARQSDES</sequence>
<evidence type="ECO:0000313" key="1">
    <source>
        <dbReference type="EMBL" id="PCH42231.1"/>
    </source>
</evidence>
<keyword evidence="2" id="KW-1185">Reference proteome</keyword>
<accession>A0A2H3JK52</accession>
<dbReference type="EMBL" id="KB468124">
    <property type="protein sequence ID" value="PCH42231.1"/>
    <property type="molecule type" value="Genomic_DNA"/>
</dbReference>
<evidence type="ECO:0008006" key="3">
    <source>
        <dbReference type="Google" id="ProtNLM"/>
    </source>
</evidence>
<dbReference type="OrthoDB" id="2782847at2759"/>
<dbReference type="STRING" id="742152.A0A2H3JK52"/>
<organism evidence="1 2">
    <name type="scientific">Wolfiporia cocos (strain MD-104)</name>
    <name type="common">Brown rot fungus</name>
    <dbReference type="NCBI Taxonomy" id="742152"/>
    <lineage>
        <taxon>Eukaryota</taxon>
        <taxon>Fungi</taxon>
        <taxon>Dikarya</taxon>
        <taxon>Basidiomycota</taxon>
        <taxon>Agaricomycotina</taxon>
        <taxon>Agaricomycetes</taxon>
        <taxon>Polyporales</taxon>
        <taxon>Phaeolaceae</taxon>
        <taxon>Wolfiporia</taxon>
    </lineage>
</organism>
<gene>
    <name evidence="1" type="ORF">WOLCODRAFT_163623</name>
</gene>
<dbReference type="Proteomes" id="UP000218811">
    <property type="component" value="Unassembled WGS sequence"/>
</dbReference>
<reference evidence="1 2" key="1">
    <citation type="journal article" date="2012" name="Science">
        <title>The Paleozoic origin of enzymatic lignin decomposition reconstructed from 31 fungal genomes.</title>
        <authorList>
            <person name="Floudas D."/>
            <person name="Binder M."/>
            <person name="Riley R."/>
            <person name="Barry K."/>
            <person name="Blanchette R.A."/>
            <person name="Henrissat B."/>
            <person name="Martinez A.T."/>
            <person name="Otillar R."/>
            <person name="Spatafora J.W."/>
            <person name="Yadav J.S."/>
            <person name="Aerts A."/>
            <person name="Benoit I."/>
            <person name="Boyd A."/>
            <person name="Carlson A."/>
            <person name="Copeland A."/>
            <person name="Coutinho P.M."/>
            <person name="de Vries R.P."/>
            <person name="Ferreira P."/>
            <person name="Findley K."/>
            <person name="Foster B."/>
            <person name="Gaskell J."/>
            <person name="Glotzer D."/>
            <person name="Gorecki P."/>
            <person name="Heitman J."/>
            <person name="Hesse C."/>
            <person name="Hori C."/>
            <person name="Igarashi K."/>
            <person name="Jurgens J.A."/>
            <person name="Kallen N."/>
            <person name="Kersten P."/>
            <person name="Kohler A."/>
            <person name="Kuees U."/>
            <person name="Kumar T.K.A."/>
            <person name="Kuo A."/>
            <person name="LaButti K."/>
            <person name="Larrondo L.F."/>
            <person name="Lindquist E."/>
            <person name="Ling A."/>
            <person name="Lombard V."/>
            <person name="Lucas S."/>
            <person name="Lundell T."/>
            <person name="Martin R."/>
            <person name="McLaughlin D.J."/>
            <person name="Morgenstern I."/>
            <person name="Morin E."/>
            <person name="Murat C."/>
            <person name="Nagy L.G."/>
            <person name="Nolan M."/>
            <person name="Ohm R.A."/>
            <person name="Patyshakuliyeva A."/>
            <person name="Rokas A."/>
            <person name="Ruiz-Duenas F.J."/>
            <person name="Sabat G."/>
            <person name="Salamov A."/>
            <person name="Samejima M."/>
            <person name="Schmutz J."/>
            <person name="Slot J.C."/>
            <person name="St John F."/>
            <person name="Stenlid J."/>
            <person name="Sun H."/>
            <person name="Sun S."/>
            <person name="Syed K."/>
            <person name="Tsang A."/>
            <person name="Wiebenga A."/>
            <person name="Young D."/>
            <person name="Pisabarro A."/>
            <person name="Eastwood D.C."/>
            <person name="Martin F."/>
            <person name="Cullen D."/>
            <person name="Grigoriev I.V."/>
            <person name="Hibbett D.S."/>
        </authorList>
    </citation>
    <scope>NUCLEOTIDE SEQUENCE [LARGE SCALE GENOMIC DNA]</scope>
    <source>
        <strain evidence="1 2">MD-104</strain>
    </source>
</reference>
<name>A0A2H3JK52_WOLCO</name>
<dbReference type="OMA" id="WVEARIQ"/>
<proteinExistence type="predicted"/>
<protein>
    <recommendedName>
        <fullName evidence="3">F-box domain-containing protein</fullName>
    </recommendedName>
</protein>
<dbReference type="AlphaFoldDB" id="A0A2H3JK52"/>